<keyword evidence="2" id="KW-1185">Reference proteome</keyword>
<organism evidence="1 2">
    <name type="scientific">Eretmocerus hayati</name>
    <dbReference type="NCBI Taxonomy" id="131215"/>
    <lineage>
        <taxon>Eukaryota</taxon>
        <taxon>Metazoa</taxon>
        <taxon>Ecdysozoa</taxon>
        <taxon>Arthropoda</taxon>
        <taxon>Hexapoda</taxon>
        <taxon>Insecta</taxon>
        <taxon>Pterygota</taxon>
        <taxon>Neoptera</taxon>
        <taxon>Endopterygota</taxon>
        <taxon>Hymenoptera</taxon>
        <taxon>Apocrita</taxon>
        <taxon>Proctotrupomorpha</taxon>
        <taxon>Chalcidoidea</taxon>
        <taxon>Aphelinidae</taxon>
        <taxon>Aphelininae</taxon>
        <taxon>Eretmocerus</taxon>
    </lineage>
</organism>
<comment type="caution">
    <text evidence="1">The sequence shown here is derived from an EMBL/GenBank/DDBJ whole genome shotgun (WGS) entry which is preliminary data.</text>
</comment>
<dbReference type="Proteomes" id="UP001239111">
    <property type="component" value="Chromosome 3"/>
</dbReference>
<proteinExistence type="predicted"/>
<protein>
    <submittedName>
        <fullName evidence="1">Uncharacterized protein</fullName>
    </submittedName>
</protein>
<gene>
    <name evidence="1" type="ORF">QAD02_001979</name>
</gene>
<sequence>MELPSRPRGQKFVRTTTGAVIFINPANTQHFQEAQQQQLVNVSAGIGQIEEFDPDVDWEINQGRLEQYLTVNHVVGERRAAVLITVIGPRVHETLRDLWFPDPPSSRLYEDLCTTLRKYFAPTFSVSKERKQFYDLHQDSSKTVNLWYARVKKGEVKCKFGEDPENRVEDKFVAGMSEGKVLERICEEEHTTSLDDIVRLARKKEATLPKATESSSVHRVYNAKLGAHVSRKGSGNSVAQAGVQTGKQQPQQQAASTPWRHCGGINHNFSICKFRDYKCNVCQVVGHLTRLCKKSDVKSNAYFVEVSDPGIDKSSESVIDIFFRTINLLHKNFTTYLSFEGFEVIDAFKGKFQVVFLCKL</sequence>
<evidence type="ECO:0000313" key="1">
    <source>
        <dbReference type="EMBL" id="KAJ8670720.1"/>
    </source>
</evidence>
<accession>A0ACC2NHN0</accession>
<evidence type="ECO:0000313" key="2">
    <source>
        <dbReference type="Proteomes" id="UP001239111"/>
    </source>
</evidence>
<reference evidence="1" key="1">
    <citation type="submission" date="2023-04" db="EMBL/GenBank/DDBJ databases">
        <title>A chromosome-level genome assembly of the parasitoid wasp Eretmocerus hayati.</title>
        <authorList>
            <person name="Zhong Y."/>
            <person name="Liu S."/>
            <person name="Liu Y."/>
        </authorList>
    </citation>
    <scope>NUCLEOTIDE SEQUENCE</scope>
    <source>
        <strain evidence="1">ZJU_SS_LIU_2023</strain>
    </source>
</reference>
<name>A0ACC2NHN0_9HYME</name>
<dbReference type="EMBL" id="CM056743">
    <property type="protein sequence ID" value="KAJ8670720.1"/>
    <property type="molecule type" value="Genomic_DNA"/>
</dbReference>